<dbReference type="KEGG" id="ehx:EMIHUDRAFT_52051"/>
<dbReference type="Proteomes" id="UP000013827">
    <property type="component" value="Unassembled WGS sequence"/>
</dbReference>
<evidence type="ECO:0000256" key="1">
    <source>
        <dbReference type="ARBA" id="ARBA00009589"/>
    </source>
</evidence>
<dbReference type="SUPFAM" id="SSF56784">
    <property type="entry name" value="HAD-like"/>
    <property type="match status" value="1"/>
</dbReference>
<dbReference type="PANTHER" id="PTHR12103">
    <property type="entry name" value="5'-NUCLEOTIDASE DOMAIN-CONTAINING"/>
    <property type="match status" value="1"/>
</dbReference>
<dbReference type="PANTHER" id="PTHR12103:SF12">
    <property type="entry name" value="FI20020P1"/>
    <property type="match status" value="1"/>
</dbReference>
<accession>A0A0D3J4L8</accession>
<sequence length="422" mass="47889">VFCNRELRMNDVKVIGFDYDYTLVSYKWALQDLVYERAKNYLLQRLRYPPSLGECSFDRSFPIRGLVFDRRHGVLMKLSYSLAIHADTVHLGRRRLQHDEVIELYGDGHTERPACLLADVVQLAIDADIPFDPAALAADVSSAISWVHLSGALHDTVAADPNQYLEPSPRLGEMLEQARLSGKKLFLMTNSSFAFADAGMRFLLGDQWQSLFDVVVTLAQKPAFYRRDSAFRVMSQHGFVKWSQAEHADVAKGRVLVGGSLRELARLTGWTGRQVLYVGDHLMADLAEPRRQAGWATAAIVRELEEELLIQTTEQYKDYHTRALAVSSMLRRLQSLDLPEEERDAALDALEALSAERHRIRCCAPGLYNSSFGSVFRHNADSTAYAFALKQHVDLYTSRLENLLAYSPHHRFYATRCKILPH</sequence>
<reference evidence="5" key="2">
    <citation type="submission" date="2024-10" db="UniProtKB">
        <authorList>
            <consortium name="EnsemblProtists"/>
        </authorList>
    </citation>
    <scope>IDENTIFICATION</scope>
</reference>
<protein>
    <recommendedName>
        <fullName evidence="7">5'-nucleotidase</fullName>
    </recommendedName>
</protein>
<dbReference type="HOGENOM" id="CLU_017845_5_1_1"/>
<name>A0A0D3J4L8_EMIH1</name>
<comment type="similarity">
    <text evidence="1">Belongs to the 5'(3')-deoxyribonucleotidase family.</text>
</comment>
<organism evidence="5 6">
    <name type="scientific">Emiliania huxleyi (strain CCMP1516)</name>
    <dbReference type="NCBI Taxonomy" id="280463"/>
    <lineage>
        <taxon>Eukaryota</taxon>
        <taxon>Haptista</taxon>
        <taxon>Haptophyta</taxon>
        <taxon>Prymnesiophyceae</taxon>
        <taxon>Isochrysidales</taxon>
        <taxon>Noelaerhabdaceae</taxon>
        <taxon>Emiliania</taxon>
    </lineage>
</organism>
<evidence type="ECO:0008006" key="7">
    <source>
        <dbReference type="Google" id="ProtNLM"/>
    </source>
</evidence>
<dbReference type="GeneID" id="19046454"/>
<dbReference type="OMA" id="YLWSRYK"/>
<dbReference type="Gene3D" id="3.40.50.1000">
    <property type="entry name" value="HAD superfamily/HAD-like"/>
    <property type="match status" value="1"/>
</dbReference>
<keyword evidence="6" id="KW-1185">Reference proteome</keyword>
<dbReference type="Pfam" id="PF05761">
    <property type="entry name" value="5_nucleotid"/>
    <property type="match status" value="1"/>
</dbReference>
<dbReference type="GO" id="GO:0008253">
    <property type="term" value="F:5'-nucleotidase activity"/>
    <property type="evidence" value="ECO:0007669"/>
    <property type="project" value="TreeGrafter"/>
</dbReference>
<dbReference type="GO" id="GO:0046872">
    <property type="term" value="F:metal ion binding"/>
    <property type="evidence" value="ECO:0007669"/>
    <property type="project" value="UniProtKB-KW"/>
</dbReference>
<dbReference type="PaxDb" id="2903-EOD18453"/>
<dbReference type="InterPro" id="IPR008380">
    <property type="entry name" value="HAD-SF_hydro_IG_5-nucl"/>
</dbReference>
<evidence type="ECO:0000313" key="6">
    <source>
        <dbReference type="Proteomes" id="UP000013827"/>
    </source>
</evidence>
<dbReference type="InterPro" id="IPR036412">
    <property type="entry name" value="HAD-like_sf"/>
</dbReference>
<evidence type="ECO:0000313" key="5">
    <source>
        <dbReference type="EnsemblProtists" id="EOD18453"/>
    </source>
</evidence>
<dbReference type="NCBIfam" id="TIGR02244">
    <property type="entry name" value="HAD-IG-Ncltidse"/>
    <property type="match status" value="1"/>
</dbReference>
<dbReference type="InterPro" id="IPR023214">
    <property type="entry name" value="HAD_sf"/>
</dbReference>
<dbReference type="EnsemblProtists" id="EOD18453">
    <property type="protein sequence ID" value="EOD18453"/>
    <property type="gene ID" value="EMIHUDRAFT_52051"/>
</dbReference>
<dbReference type="AlphaFoldDB" id="A0A0D3J4L8"/>
<evidence type="ECO:0000256" key="4">
    <source>
        <dbReference type="ARBA" id="ARBA00022842"/>
    </source>
</evidence>
<keyword evidence="2" id="KW-0479">Metal-binding</keyword>
<proteinExistence type="inferred from homology"/>
<reference evidence="6" key="1">
    <citation type="journal article" date="2013" name="Nature">
        <title>Pan genome of the phytoplankton Emiliania underpins its global distribution.</title>
        <authorList>
            <person name="Read B.A."/>
            <person name="Kegel J."/>
            <person name="Klute M.J."/>
            <person name="Kuo A."/>
            <person name="Lefebvre S.C."/>
            <person name="Maumus F."/>
            <person name="Mayer C."/>
            <person name="Miller J."/>
            <person name="Monier A."/>
            <person name="Salamov A."/>
            <person name="Young J."/>
            <person name="Aguilar M."/>
            <person name="Claverie J.M."/>
            <person name="Frickenhaus S."/>
            <person name="Gonzalez K."/>
            <person name="Herman E.K."/>
            <person name="Lin Y.C."/>
            <person name="Napier J."/>
            <person name="Ogata H."/>
            <person name="Sarno A.F."/>
            <person name="Shmutz J."/>
            <person name="Schroeder D."/>
            <person name="de Vargas C."/>
            <person name="Verret F."/>
            <person name="von Dassow P."/>
            <person name="Valentin K."/>
            <person name="Van de Peer Y."/>
            <person name="Wheeler G."/>
            <person name="Dacks J.B."/>
            <person name="Delwiche C.F."/>
            <person name="Dyhrman S.T."/>
            <person name="Glockner G."/>
            <person name="John U."/>
            <person name="Richards T."/>
            <person name="Worden A.Z."/>
            <person name="Zhang X."/>
            <person name="Grigoriev I.V."/>
            <person name="Allen A.E."/>
            <person name="Bidle K."/>
            <person name="Borodovsky M."/>
            <person name="Bowler C."/>
            <person name="Brownlee C."/>
            <person name="Cock J.M."/>
            <person name="Elias M."/>
            <person name="Gladyshev V.N."/>
            <person name="Groth M."/>
            <person name="Guda C."/>
            <person name="Hadaegh A."/>
            <person name="Iglesias-Rodriguez M.D."/>
            <person name="Jenkins J."/>
            <person name="Jones B.M."/>
            <person name="Lawson T."/>
            <person name="Leese F."/>
            <person name="Lindquist E."/>
            <person name="Lobanov A."/>
            <person name="Lomsadze A."/>
            <person name="Malik S.B."/>
            <person name="Marsh M.E."/>
            <person name="Mackinder L."/>
            <person name="Mock T."/>
            <person name="Mueller-Roeber B."/>
            <person name="Pagarete A."/>
            <person name="Parker M."/>
            <person name="Probert I."/>
            <person name="Quesneville H."/>
            <person name="Raines C."/>
            <person name="Rensing S.A."/>
            <person name="Riano-Pachon D.M."/>
            <person name="Richier S."/>
            <person name="Rokitta S."/>
            <person name="Shiraiwa Y."/>
            <person name="Soanes D.M."/>
            <person name="van der Giezen M."/>
            <person name="Wahlund T.M."/>
            <person name="Williams B."/>
            <person name="Wilson W."/>
            <person name="Wolfe G."/>
            <person name="Wurch L.L."/>
        </authorList>
    </citation>
    <scope>NUCLEOTIDE SEQUENCE</scope>
</reference>
<keyword evidence="3" id="KW-0378">Hydrolase</keyword>
<evidence type="ECO:0000256" key="2">
    <source>
        <dbReference type="ARBA" id="ARBA00022723"/>
    </source>
</evidence>
<dbReference type="RefSeq" id="XP_005770882.1">
    <property type="nucleotide sequence ID" value="XM_005770825.1"/>
</dbReference>
<keyword evidence="4" id="KW-0460">Magnesium</keyword>
<evidence type="ECO:0000256" key="3">
    <source>
        <dbReference type="ARBA" id="ARBA00022801"/>
    </source>
</evidence>
<dbReference type="eggNOG" id="KOG2470">
    <property type="taxonomic scope" value="Eukaryota"/>
</dbReference>